<keyword evidence="1" id="KW-0472">Membrane</keyword>
<keyword evidence="3" id="KW-1185">Reference proteome</keyword>
<organism evidence="2 3">
    <name type="scientific">Allosphingosinicella humi</name>
    <dbReference type="NCBI Taxonomy" id="2068657"/>
    <lineage>
        <taxon>Bacteria</taxon>
        <taxon>Pseudomonadati</taxon>
        <taxon>Pseudomonadota</taxon>
        <taxon>Alphaproteobacteria</taxon>
        <taxon>Sphingomonadales</taxon>
        <taxon>Sphingomonadaceae</taxon>
        <taxon>Allosphingosinicella</taxon>
    </lineage>
</organism>
<protein>
    <recommendedName>
        <fullName evidence="4">Glycosyltransferase RgtA/B/C/D-like domain-containing protein</fullName>
    </recommendedName>
</protein>
<feature type="transmembrane region" description="Helical" evidence="1">
    <location>
        <begin position="99"/>
        <end position="117"/>
    </location>
</feature>
<dbReference type="Proteomes" id="UP000245916">
    <property type="component" value="Unassembled WGS sequence"/>
</dbReference>
<keyword evidence="1" id="KW-1133">Transmembrane helix</keyword>
<sequence length="527" mass="58880">MTVGAIGNDDEKLRGWWQTRSFAFALVLLTALPLVWPDIPPLVDLPGHMGRYEVQLNLASSPGLQRFYDFDWALIGNLGLDLLVIGAAKLFGLELAVKLIVIAIPPLTVAGFLWVAREVAGRLPPTAIFAAPLAYGFPFHFGFLNFALSMALAFLAFALWLRLARLGHLAMRAAIFVPISFLIWLVHTYGWGTLGVMAFSAELVRQYDLGRPFLKAGFRAGLHCLVLAPPVLLMLLWRSGGHVEGRTIDWFNWERKFDWLIMALRDRWEIFDLASLALIGLLLLFALFSRRLEYSRNLAASAVFLALVYLLLPRIVFGSAYADMRLVPYMIAVAVIAIRLKPSAGRRFAGVLAALGIAFLLVRTMSTTVSFWLYDRSYDRLLTALNHVPPDARMVSFVGRGCADPWTMSRLEHLPALAIVRRHAFSNDQWAMAGAQLLEVDYPAARGFDTDPSQIVTATSCRGEGWRTIDRALANFPRNAFDYVWLIEPPAYAPVLARGMEEVWRSGASVLYRVVDRSTPGDRQRGQ</sequence>
<feature type="transmembrane region" description="Helical" evidence="1">
    <location>
        <begin position="220"/>
        <end position="237"/>
    </location>
</feature>
<proteinExistence type="predicted"/>
<evidence type="ECO:0008006" key="4">
    <source>
        <dbReference type="Google" id="ProtNLM"/>
    </source>
</evidence>
<accession>A0A2U2J385</accession>
<comment type="caution">
    <text evidence="2">The sequence shown here is derived from an EMBL/GenBank/DDBJ whole genome shotgun (WGS) entry which is preliminary data.</text>
</comment>
<feature type="transmembrane region" description="Helical" evidence="1">
    <location>
        <begin position="294"/>
        <end position="312"/>
    </location>
</feature>
<evidence type="ECO:0000313" key="2">
    <source>
        <dbReference type="EMBL" id="PWG02803.1"/>
    </source>
</evidence>
<feature type="transmembrane region" description="Helical" evidence="1">
    <location>
        <begin position="173"/>
        <end position="200"/>
    </location>
</feature>
<dbReference type="EMBL" id="QFFF01000001">
    <property type="protein sequence ID" value="PWG02803.1"/>
    <property type="molecule type" value="Genomic_DNA"/>
</dbReference>
<gene>
    <name evidence="2" type="ORF">DF286_07950</name>
</gene>
<dbReference type="OrthoDB" id="7293882at2"/>
<keyword evidence="1" id="KW-0812">Transmembrane</keyword>
<feature type="transmembrane region" description="Helical" evidence="1">
    <location>
        <begin position="270"/>
        <end position="288"/>
    </location>
</feature>
<evidence type="ECO:0000256" key="1">
    <source>
        <dbReference type="SAM" id="Phobius"/>
    </source>
</evidence>
<evidence type="ECO:0000313" key="3">
    <source>
        <dbReference type="Proteomes" id="UP000245916"/>
    </source>
</evidence>
<reference evidence="2 3" key="1">
    <citation type="submission" date="2018-05" db="EMBL/GenBank/DDBJ databases">
        <title>Genome of Sphingosinicella humi QZX222.</title>
        <authorList>
            <person name="Qiao Z."/>
            <person name="Wang G."/>
        </authorList>
    </citation>
    <scope>NUCLEOTIDE SEQUENCE [LARGE SCALE GENOMIC DNA]</scope>
    <source>
        <strain evidence="2 3">QZX222</strain>
    </source>
</reference>
<feature type="transmembrane region" description="Helical" evidence="1">
    <location>
        <begin position="137"/>
        <end position="161"/>
    </location>
</feature>
<dbReference type="AlphaFoldDB" id="A0A2U2J385"/>
<dbReference type="RefSeq" id="WP_109270942.1">
    <property type="nucleotide sequence ID" value="NZ_QFFF01000001.1"/>
</dbReference>
<feature type="transmembrane region" description="Helical" evidence="1">
    <location>
        <begin position="21"/>
        <end position="39"/>
    </location>
</feature>
<feature type="transmembrane region" description="Helical" evidence="1">
    <location>
        <begin position="72"/>
        <end position="92"/>
    </location>
</feature>
<feature type="transmembrane region" description="Helical" evidence="1">
    <location>
        <begin position="348"/>
        <end position="374"/>
    </location>
</feature>
<name>A0A2U2J385_9SPHN</name>